<evidence type="ECO:0000313" key="1">
    <source>
        <dbReference type="EMBL" id="JAD80817.1"/>
    </source>
</evidence>
<name>A0A0A9DAM9_ARUDO</name>
<sequence length="24" mass="2821">MKKRTVNVIYNDILPMYVAQLLPT</sequence>
<protein>
    <submittedName>
        <fullName evidence="1">Uncharacterized protein</fullName>
    </submittedName>
</protein>
<organism evidence="1">
    <name type="scientific">Arundo donax</name>
    <name type="common">Giant reed</name>
    <name type="synonym">Donax arundinaceus</name>
    <dbReference type="NCBI Taxonomy" id="35708"/>
    <lineage>
        <taxon>Eukaryota</taxon>
        <taxon>Viridiplantae</taxon>
        <taxon>Streptophyta</taxon>
        <taxon>Embryophyta</taxon>
        <taxon>Tracheophyta</taxon>
        <taxon>Spermatophyta</taxon>
        <taxon>Magnoliopsida</taxon>
        <taxon>Liliopsida</taxon>
        <taxon>Poales</taxon>
        <taxon>Poaceae</taxon>
        <taxon>PACMAD clade</taxon>
        <taxon>Arundinoideae</taxon>
        <taxon>Arundineae</taxon>
        <taxon>Arundo</taxon>
    </lineage>
</organism>
<proteinExistence type="predicted"/>
<dbReference type="EMBL" id="GBRH01217078">
    <property type="protein sequence ID" value="JAD80817.1"/>
    <property type="molecule type" value="Transcribed_RNA"/>
</dbReference>
<dbReference type="AlphaFoldDB" id="A0A0A9DAM9"/>
<reference evidence="1" key="2">
    <citation type="journal article" date="2015" name="Data Brief">
        <title>Shoot transcriptome of the giant reed, Arundo donax.</title>
        <authorList>
            <person name="Barrero R.A."/>
            <person name="Guerrero F.D."/>
            <person name="Moolhuijzen P."/>
            <person name="Goolsby J.A."/>
            <person name="Tidwell J."/>
            <person name="Bellgard S.E."/>
            <person name="Bellgard M.I."/>
        </authorList>
    </citation>
    <scope>NUCLEOTIDE SEQUENCE</scope>
    <source>
        <tissue evidence="1">Shoot tissue taken approximately 20 cm above the soil surface</tissue>
    </source>
</reference>
<reference evidence="1" key="1">
    <citation type="submission" date="2014-09" db="EMBL/GenBank/DDBJ databases">
        <authorList>
            <person name="Magalhaes I.L.F."/>
            <person name="Oliveira U."/>
            <person name="Santos F.R."/>
            <person name="Vidigal T.H.D.A."/>
            <person name="Brescovit A.D."/>
            <person name="Santos A.J."/>
        </authorList>
    </citation>
    <scope>NUCLEOTIDE SEQUENCE</scope>
    <source>
        <tissue evidence="1">Shoot tissue taken approximately 20 cm above the soil surface</tissue>
    </source>
</reference>
<accession>A0A0A9DAM9</accession>